<dbReference type="OrthoDB" id="5489603at2"/>
<gene>
    <name evidence="3" type="ORF">D2V04_08730</name>
</gene>
<dbReference type="Pfam" id="PF01551">
    <property type="entry name" value="Peptidase_M23"/>
    <property type="match status" value="1"/>
</dbReference>
<dbReference type="SUPFAM" id="SSF51261">
    <property type="entry name" value="Duplicated hybrid motif"/>
    <property type="match status" value="1"/>
</dbReference>
<dbReference type="InterPro" id="IPR016047">
    <property type="entry name" value="M23ase_b-sheet_dom"/>
</dbReference>
<reference evidence="3 4" key="1">
    <citation type="submission" date="2018-08" db="EMBL/GenBank/DDBJ databases">
        <title>Altererythrobacter sp.Ery1 and Ery12, the genome sequencing of novel strains in genus Alterythrobacter.</title>
        <authorList>
            <person name="Cheng H."/>
            <person name="Wu Y.-H."/>
            <person name="Fang C."/>
            <person name="Xu X.-W."/>
        </authorList>
    </citation>
    <scope>NUCLEOTIDE SEQUENCE [LARGE SCALE GENOMIC DNA]</scope>
    <source>
        <strain evidence="3 4">Ery1</strain>
    </source>
</reference>
<proteinExistence type="predicted"/>
<evidence type="ECO:0000313" key="4">
    <source>
        <dbReference type="Proteomes" id="UP000285092"/>
    </source>
</evidence>
<dbReference type="Proteomes" id="UP000285092">
    <property type="component" value="Unassembled WGS sequence"/>
</dbReference>
<sequence length="365" mass="38879">MLLARIFLMLSLPLWSIQAAPAPEVRPYQSLHIEVPYTPPVARIDGRDRLIYEVHATSFSSKIIVLDAIEVETANDGVVLARVDAAKAARWVGAPRNPAQRLAPGERAILYLDVPAPPGTATLRHRIRFTAASKDGSAEAVTIVGGAATPRAAFPLPLGAPLRGGPWTAVALPDHANGHRRYPYAVSGRVRLPGRHAIDWMPARGFDPASAGRSVAADGTGADVLAVADGVIVAVKEEPKPGARPSVEDETGAMVVLRLPDGRYAFYQHLAPGIPVRVGDLVAKGQVIARLGASGHVTQPHLHFHVADGAAPFDSEGLPYELGAGQVLGRYARFEDFTEGKAWQPERARAMDGLPRANAVLRFAP</sequence>
<dbReference type="CDD" id="cd12797">
    <property type="entry name" value="M23_peptidase"/>
    <property type="match status" value="1"/>
</dbReference>
<evidence type="ECO:0000259" key="2">
    <source>
        <dbReference type="Pfam" id="PF01551"/>
    </source>
</evidence>
<feature type="chain" id="PRO_5019430030" evidence="1">
    <location>
        <begin position="20"/>
        <end position="365"/>
    </location>
</feature>
<accession>A0A418NH60</accession>
<dbReference type="RefSeq" id="WP_119513125.1">
    <property type="nucleotide sequence ID" value="NZ_QXFK01000016.1"/>
</dbReference>
<dbReference type="InterPro" id="IPR011055">
    <property type="entry name" value="Dup_hybrid_motif"/>
</dbReference>
<evidence type="ECO:0000313" key="3">
    <source>
        <dbReference type="EMBL" id="RIV77971.1"/>
    </source>
</evidence>
<evidence type="ECO:0000256" key="1">
    <source>
        <dbReference type="SAM" id="SignalP"/>
    </source>
</evidence>
<name>A0A418NH60_9SPHN</name>
<feature type="signal peptide" evidence="1">
    <location>
        <begin position="1"/>
        <end position="19"/>
    </location>
</feature>
<organism evidence="3 4">
    <name type="scientific">Pelagerythrobacter aerophilus</name>
    <dbReference type="NCBI Taxonomy" id="2306995"/>
    <lineage>
        <taxon>Bacteria</taxon>
        <taxon>Pseudomonadati</taxon>
        <taxon>Pseudomonadota</taxon>
        <taxon>Alphaproteobacteria</taxon>
        <taxon>Sphingomonadales</taxon>
        <taxon>Erythrobacteraceae</taxon>
        <taxon>Pelagerythrobacter</taxon>
    </lineage>
</organism>
<dbReference type="GO" id="GO:0004222">
    <property type="term" value="F:metalloendopeptidase activity"/>
    <property type="evidence" value="ECO:0007669"/>
    <property type="project" value="TreeGrafter"/>
</dbReference>
<dbReference type="PANTHER" id="PTHR21666">
    <property type="entry name" value="PEPTIDASE-RELATED"/>
    <property type="match status" value="1"/>
</dbReference>
<dbReference type="PANTHER" id="PTHR21666:SF270">
    <property type="entry name" value="MUREIN HYDROLASE ACTIVATOR ENVC"/>
    <property type="match status" value="1"/>
</dbReference>
<keyword evidence="1" id="KW-0732">Signal</keyword>
<keyword evidence="4" id="KW-1185">Reference proteome</keyword>
<dbReference type="EMBL" id="QXFK01000016">
    <property type="protein sequence ID" value="RIV77971.1"/>
    <property type="molecule type" value="Genomic_DNA"/>
</dbReference>
<feature type="domain" description="M23ase beta-sheet core" evidence="2">
    <location>
        <begin position="219"/>
        <end position="313"/>
    </location>
</feature>
<dbReference type="Gene3D" id="2.70.70.10">
    <property type="entry name" value="Glucose Permease (Domain IIA)"/>
    <property type="match status" value="1"/>
</dbReference>
<dbReference type="AlphaFoldDB" id="A0A418NH60"/>
<protein>
    <submittedName>
        <fullName evidence="3">M23 family peptidase</fullName>
    </submittedName>
</protein>
<dbReference type="InterPro" id="IPR050570">
    <property type="entry name" value="Cell_wall_metabolism_enzyme"/>
</dbReference>
<comment type="caution">
    <text evidence="3">The sequence shown here is derived from an EMBL/GenBank/DDBJ whole genome shotgun (WGS) entry which is preliminary data.</text>
</comment>